<dbReference type="Proteomes" id="UP000709466">
    <property type="component" value="Unassembled WGS sequence"/>
</dbReference>
<accession>A0ABX0W4M5</accession>
<protein>
    <recommendedName>
        <fullName evidence="3">Minor tail protein</fullName>
    </recommendedName>
</protein>
<keyword evidence="2" id="KW-1185">Reference proteome</keyword>
<dbReference type="EMBL" id="JAATOP010000014">
    <property type="protein sequence ID" value="NIY73813.1"/>
    <property type="molecule type" value="Genomic_DNA"/>
</dbReference>
<evidence type="ECO:0008006" key="3">
    <source>
        <dbReference type="Google" id="ProtNLM"/>
    </source>
</evidence>
<name>A0ABX0W4M5_9RHOB</name>
<evidence type="ECO:0000313" key="2">
    <source>
        <dbReference type="Proteomes" id="UP000709466"/>
    </source>
</evidence>
<gene>
    <name evidence="1" type="ORF">HCZ30_15390</name>
</gene>
<comment type="caution">
    <text evidence="1">The sequence shown here is derived from an EMBL/GenBank/DDBJ whole genome shotgun (WGS) entry which is preliminary data.</text>
</comment>
<evidence type="ECO:0000313" key="1">
    <source>
        <dbReference type="EMBL" id="NIY73813.1"/>
    </source>
</evidence>
<sequence>MSSRNRIEPDTRNARAIPDGALVRLADPAWMLSRQWWVGELKGFNGGAPVSVQLDARRDSLTGGTSGMDAFIPSSVLATTSDDWRGSLTLGIKLYNRMTTLIARYNASGANGYVVEALEAMQRKLHENFALTMEVIPPSLRRVEQQKRIDGYAIAASIKANDGRFEGIVMPEVFEWFAALPDVKAASTFHAETGSTSAEIDGGIDVVRVHNASGPALHWDDIQPSETPEEMADFTARCVPTRLVYAGDAPNRWWGLEDAGRDWTAAPAGPSDLGQLVIASAFTKAHRVAWIAPFDVPSNSVLYPEKITVTDGFGNTVEAQEAQRSVARAWTDGTENRAMPVLANAPLLLGDPTDVVAFGTDEMDNLLWAEVRIEKDDNGRGHLVQAIRKDRTVTQPEYAVRIPPPDNWHPYIQMDDQMERRTFDEELPHPVLSIMPTRLDLQPMQISRDGWGLQQRWVLGRAADGSRHVWRVNTDAQVKLSGSSGLAHDVLLKPEGAN</sequence>
<dbReference type="RefSeq" id="WP_167639200.1">
    <property type="nucleotide sequence ID" value="NZ_JAATOP010000014.1"/>
</dbReference>
<reference evidence="1 2" key="1">
    <citation type="submission" date="2020-03" db="EMBL/GenBank/DDBJ databases">
        <title>Bacterial isolates of synthetic phycosphere.</title>
        <authorList>
            <person name="Fu H."/>
            <person name="Moran M.A."/>
        </authorList>
    </citation>
    <scope>NUCLEOTIDE SEQUENCE [LARGE SCALE GENOMIC DNA]</scope>
    <source>
        <strain evidence="1 2">HF1</strain>
    </source>
</reference>
<organism evidence="1 2">
    <name type="scientific">Marivivens donghaensis</name>
    <dbReference type="NCBI Taxonomy" id="1699413"/>
    <lineage>
        <taxon>Bacteria</taxon>
        <taxon>Pseudomonadati</taxon>
        <taxon>Pseudomonadota</taxon>
        <taxon>Alphaproteobacteria</taxon>
        <taxon>Rhodobacterales</taxon>
        <taxon>Paracoccaceae</taxon>
        <taxon>Marivivens group</taxon>
        <taxon>Marivivens</taxon>
    </lineage>
</organism>
<proteinExistence type="predicted"/>